<keyword evidence="2" id="KW-1185">Reference proteome</keyword>
<reference evidence="1 2" key="1">
    <citation type="journal article" date="2016" name="Infect. Genet. Evol.">
        <title>Circular replication-associated protein encoding DNA viruses identified in the faecal matter of various animals in New Zealand.</title>
        <authorList>
            <person name="Steel O."/>
            <person name="Kraberger S."/>
            <person name="Sikorski A."/>
            <person name="Young L.M."/>
            <person name="Catchpole R.J."/>
            <person name="Stevens A.J."/>
            <person name="Ladley J.J."/>
            <person name="Coray D.S."/>
            <person name="Stainton D."/>
            <person name="Dayaram A."/>
            <person name="Julian L."/>
            <person name="van Bysterveldt K."/>
            <person name="Varsani A."/>
        </authorList>
    </citation>
    <scope>NUCLEOTIDE SEQUENCE [LARGE SCALE GENOMIC DNA]</scope>
</reference>
<evidence type="ECO:0000313" key="1">
    <source>
        <dbReference type="EMBL" id="ANC51532.1"/>
    </source>
</evidence>
<dbReference type="OrthoDB" id="16292at10239"/>
<name>A0A161IB94_9VIRU</name>
<sequence>MEAFRMVSVTLRETYDLSTKQGKMTLIGIHIPTSNIIQRLYPGFCEQYKMCRINYQNVRIESASRLPLDPAGVGVNEEGLVSPEDVFNPILYKAVSNQSLSNLEYRIRGLRDQELSVDGESATASNENVTFLDDEFNVYYSILSNTRGWKVAHPQAGLSMRKLRPLVFEKWFSEGVNGVNDFTIPVDSSHLEGETPVNYIGQMPDEAMRGRPHAMPAFNTKYLTGVQDGSGAGVGKFQQNGMGDGLPGNAQVSMPILPTIYTGLILVPPSRNTTLYYRMVVETVVSFWGVQTMDEITSFFNMNNRTRFPVYWNDYRSENKDTKLTVDEDTVSLSEGADLKKIME</sequence>
<organism evidence="1 2">
    <name type="scientific">Bovine faeces associated smacovirus 3</name>
    <dbReference type="NCBI Taxonomy" id="1843751"/>
    <lineage>
        <taxon>Viruses</taxon>
        <taxon>Monodnaviria</taxon>
        <taxon>Shotokuvirae</taxon>
        <taxon>Cressdnaviricota</taxon>
        <taxon>Arfiviricetes</taxon>
        <taxon>Cremevirales</taxon>
        <taxon>Smacoviridae</taxon>
        <taxon>Bovismacovirus</taxon>
        <taxon>Bovismacovirus bovas2</taxon>
    </lineage>
</organism>
<protein>
    <submittedName>
        <fullName evidence="1">Putative capsid protein</fullName>
    </submittedName>
</protein>
<dbReference type="RefSeq" id="YP_009252313.1">
    <property type="nucleotide sequence ID" value="NC_030123.1"/>
</dbReference>
<dbReference type="Pfam" id="PF23784">
    <property type="entry name" value="Smaco_capsid"/>
    <property type="match status" value="1"/>
</dbReference>
<evidence type="ECO:0000313" key="2">
    <source>
        <dbReference type="Proteomes" id="UP000201043"/>
    </source>
</evidence>
<dbReference type="KEGG" id="vg:27815410"/>
<dbReference type="Proteomes" id="UP000201043">
    <property type="component" value="Segment"/>
</dbReference>
<proteinExistence type="predicted"/>
<dbReference type="EMBL" id="KT862222">
    <property type="protein sequence ID" value="ANC51532.1"/>
    <property type="molecule type" value="Genomic_DNA"/>
</dbReference>
<dbReference type="GeneID" id="27815410"/>
<dbReference type="InterPro" id="IPR057000">
    <property type="entry name" value="Smaco_capsid"/>
</dbReference>
<accession>A0A161IB94</accession>